<comment type="caution">
    <text evidence="2">The sequence shown here is derived from an EMBL/GenBank/DDBJ whole genome shotgun (WGS) entry which is preliminary data.</text>
</comment>
<evidence type="ECO:0000313" key="2">
    <source>
        <dbReference type="EMBL" id="PDQ35497.1"/>
    </source>
</evidence>
<evidence type="ECO:0000313" key="3">
    <source>
        <dbReference type="Proteomes" id="UP000219994"/>
    </source>
</evidence>
<dbReference type="AlphaFoldDB" id="A0A2A6FS36"/>
<feature type="compositionally biased region" description="Low complexity" evidence="1">
    <location>
        <begin position="272"/>
        <end position="285"/>
    </location>
</feature>
<name>A0A2A6FS36_9MICO</name>
<accession>A0A2A6FS36</accession>
<sequence>MANRTVQAEALREGSVIFVNGKLAFSRLAQLISGQALIESIARQRTQAHRQYPTTQPHTTVTIIDAQLLPQDPNVLTPEEVFVQESLYLSKSGENAGHISYSIDNIGTALPPVLERNSDGSYTQVVLEKDLATGLDVTLVLNVFKSRNYENRGIGIGQVLVNEKIRYHAGSVDTNALAARGIIVIGPVQAIKANPAAAAAVPSAVAANGLPMNTIIENGLPLPGPAAQPAAPAAPAVPAAPSPVAQPAMPVVPAVVSETPEQRIARLEQELAAQRAAAANSGGNSPFDAVGAAPTAGSESPWDSSQGIRYEG</sequence>
<dbReference type="Proteomes" id="UP000219994">
    <property type="component" value="Unassembled WGS sequence"/>
</dbReference>
<feature type="region of interest" description="Disordered" evidence="1">
    <location>
        <begin position="272"/>
        <end position="312"/>
    </location>
</feature>
<organism evidence="2 3">
    <name type="scientific">Candidatus Lumbricidiphila eiseniae</name>
    <dbReference type="NCBI Taxonomy" id="1969409"/>
    <lineage>
        <taxon>Bacteria</taxon>
        <taxon>Bacillati</taxon>
        <taxon>Actinomycetota</taxon>
        <taxon>Actinomycetes</taxon>
        <taxon>Micrococcales</taxon>
        <taxon>Microbacteriaceae</taxon>
        <taxon>Candidatus Lumbricidiphila</taxon>
    </lineage>
</organism>
<protein>
    <submittedName>
        <fullName evidence="2">Uncharacterized protein</fullName>
    </submittedName>
</protein>
<reference evidence="3" key="1">
    <citation type="submission" date="2017-03" db="EMBL/GenBank/DDBJ databases">
        <authorList>
            <person name="Lund M.B."/>
        </authorList>
    </citation>
    <scope>NUCLEOTIDE SEQUENCE [LARGE SCALE GENOMIC DNA]</scope>
</reference>
<evidence type="ECO:0000256" key="1">
    <source>
        <dbReference type="SAM" id="MobiDB-lite"/>
    </source>
</evidence>
<gene>
    <name evidence="2" type="ORF">B5766_05375</name>
</gene>
<proteinExistence type="predicted"/>
<feature type="compositionally biased region" description="Polar residues" evidence="1">
    <location>
        <begin position="297"/>
        <end position="312"/>
    </location>
</feature>
<dbReference type="EMBL" id="NAEP01000032">
    <property type="protein sequence ID" value="PDQ35497.1"/>
    <property type="molecule type" value="Genomic_DNA"/>
</dbReference>